<keyword evidence="11" id="KW-0720">Serine protease</keyword>
<evidence type="ECO:0000256" key="8">
    <source>
        <dbReference type="ARBA" id="ARBA00022737"/>
    </source>
</evidence>
<keyword evidence="6" id="KW-0645">Protease</keyword>
<keyword evidence="10 15" id="KW-0378">Hydrolase</keyword>
<evidence type="ECO:0000256" key="5">
    <source>
        <dbReference type="ARBA" id="ARBA00013958"/>
    </source>
</evidence>
<gene>
    <name evidence="15" type="primary">degP_1</name>
    <name evidence="15" type="ORF">NTH_00538</name>
</gene>
<feature type="domain" description="PDZ" evidence="14">
    <location>
        <begin position="270"/>
        <end position="360"/>
    </location>
</feature>
<dbReference type="Pfam" id="PF17820">
    <property type="entry name" value="PDZ_6"/>
    <property type="match status" value="1"/>
</dbReference>
<sequence>MRFANPLRVTSGPLLAVIVAVGLVAVPVDGWSQSRGPASVADLADGLLSAVVNISTTQNVAPRGPGRVPMPQLPEGSPFEEFFGEFFRDQESRPRPPGQGASLGSGFVVDADEGIVVTNNHVITGAAEIIVNFSDGSKVDAELVGIDTKTDIAVLKIDTTGRSLRAVSFGDSEAMRIGDWVMAIGNPFGFGGSVTVGIVSARNRQIGSGPYDDYIQTDAAINRGNSGGPLFNMDGEVIGINTAIISPSGGSIGIGFAIPSNLARNVVDQLREFGETRRGWLGVRIQPVTGEIAESLGLEEARGVLLSGIEKGGPAEGVLEAGDIIIGFDGVEVVDQRELRRIVAEAPVGSEVQVEVLRKGERKTVTVKLGRLEEDEEVASAEDEEGVDEPPVAEAKVLGMSIVELDDEARATFELPEDVSGVLISEVEEGSVADQQGIRPGDVIVEIALTSVSTPKEVLDQIEDLKAQGRKNALLMLANKTGELRFATLRMD</sequence>
<dbReference type="InterPro" id="IPR009003">
    <property type="entry name" value="Peptidase_S1_PA"/>
</dbReference>
<keyword evidence="9" id="KW-0574">Periplasm</keyword>
<keyword evidence="12" id="KW-0346">Stress response</keyword>
<dbReference type="InterPro" id="IPR011782">
    <property type="entry name" value="Pept_S1C_Do"/>
</dbReference>
<dbReference type="SMART" id="SM00228">
    <property type="entry name" value="PDZ"/>
    <property type="match status" value="2"/>
</dbReference>
<evidence type="ECO:0000256" key="4">
    <source>
        <dbReference type="ARBA" id="ARBA00013035"/>
    </source>
</evidence>
<dbReference type="Gene3D" id="2.30.42.10">
    <property type="match status" value="2"/>
</dbReference>
<evidence type="ECO:0000313" key="16">
    <source>
        <dbReference type="Proteomes" id="UP001342418"/>
    </source>
</evidence>
<evidence type="ECO:0000256" key="9">
    <source>
        <dbReference type="ARBA" id="ARBA00022764"/>
    </source>
</evidence>
<dbReference type="CDD" id="cd10839">
    <property type="entry name" value="cpPDZ1_DegP-like"/>
    <property type="match status" value="1"/>
</dbReference>
<dbReference type="RefSeq" id="WP_338528548.1">
    <property type="nucleotide sequence ID" value="NZ_CP030941.1"/>
</dbReference>
<evidence type="ECO:0000256" key="12">
    <source>
        <dbReference type="ARBA" id="ARBA00023016"/>
    </source>
</evidence>
<dbReference type="InterPro" id="IPR041489">
    <property type="entry name" value="PDZ_6"/>
</dbReference>
<accession>A0ABY5MFA3</accession>
<name>A0ABY5MFA3_9HYPH</name>
<comment type="similarity">
    <text evidence="3">Belongs to the peptidase S1C family.</text>
</comment>
<dbReference type="SUPFAM" id="SSF50156">
    <property type="entry name" value="PDZ domain-like"/>
    <property type="match status" value="2"/>
</dbReference>
<evidence type="ECO:0000256" key="11">
    <source>
        <dbReference type="ARBA" id="ARBA00022825"/>
    </source>
</evidence>
<evidence type="ECO:0000256" key="2">
    <source>
        <dbReference type="ARBA" id="ARBA00004418"/>
    </source>
</evidence>
<keyword evidence="8" id="KW-0677">Repeat</keyword>
<dbReference type="InterPro" id="IPR036034">
    <property type="entry name" value="PDZ_sf"/>
</dbReference>
<feature type="domain" description="PDZ" evidence="14">
    <location>
        <begin position="377"/>
        <end position="492"/>
    </location>
</feature>
<dbReference type="PRINTS" id="PR00834">
    <property type="entry name" value="PROTEASES2C"/>
</dbReference>
<comment type="catalytic activity">
    <reaction evidence="1">
        <text>Acts on substrates that are at least partially unfolded. The cleavage site P1 residue is normally between a pair of hydrophobic residues, such as Val-|-Val.</text>
        <dbReference type="EC" id="3.4.21.107"/>
    </reaction>
</comment>
<keyword evidence="7" id="KW-0732">Signal</keyword>
<dbReference type="Pfam" id="PF13180">
    <property type="entry name" value="PDZ_2"/>
    <property type="match status" value="1"/>
</dbReference>
<dbReference type="EC" id="3.4.21.107" evidence="4"/>
<dbReference type="Pfam" id="PF13365">
    <property type="entry name" value="Trypsin_2"/>
    <property type="match status" value="1"/>
</dbReference>
<evidence type="ECO:0000256" key="1">
    <source>
        <dbReference type="ARBA" id="ARBA00001772"/>
    </source>
</evidence>
<reference evidence="15 16" key="1">
    <citation type="submission" date="2018-07" db="EMBL/GenBank/DDBJ databases">
        <title>Genome sequence of Nitratireductor thuwali#1536.</title>
        <authorList>
            <person name="Michoud G."/>
            <person name="Merlino G."/>
            <person name="Sefrji F.O."/>
            <person name="Daffonchio D."/>
        </authorList>
    </citation>
    <scope>NUCLEOTIDE SEQUENCE [LARGE SCALE GENOMIC DNA]</scope>
    <source>
        <strain evidence="16">Nit1536</strain>
    </source>
</reference>
<dbReference type="Proteomes" id="UP001342418">
    <property type="component" value="Chromosome"/>
</dbReference>
<dbReference type="Gene3D" id="2.40.10.120">
    <property type="match status" value="1"/>
</dbReference>
<dbReference type="NCBIfam" id="TIGR02037">
    <property type="entry name" value="degP_htrA_DO"/>
    <property type="match status" value="1"/>
</dbReference>
<dbReference type="EMBL" id="CP030941">
    <property type="protein sequence ID" value="UUP16097.1"/>
    <property type="molecule type" value="Genomic_DNA"/>
</dbReference>
<organism evidence="15 16">
    <name type="scientific">Nitratireductor thuwali</name>
    <dbReference type="NCBI Taxonomy" id="2267699"/>
    <lineage>
        <taxon>Bacteria</taxon>
        <taxon>Pseudomonadati</taxon>
        <taxon>Pseudomonadota</taxon>
        <taxon>Alphaproteobacteria</taxon>
        <taxon>Hyphomicrobiales</taxon>
        <taxon>Phyllobacteriaceae</taxon>
        <taxon>Nitratireductor</taxon>
    </lineage>
</organism>
<evidence type="ECO:0000256" key="6">
    <source>
        <dbReference type="ARBA" id="ARBA00022670"/>
    </source>
</evidence>
<dbReference type="PANTHER" id="PTHR22939">
    <property type="entry name" value="SERINE PROTEASE FAMILY S1C HTRA-RELATED"/>
    <property type="match status" value="1"/>
</dbReference>
<evidence type="ECO:0000256" key="13">
    <source>
        <dbReference type="ARBA" id="ARBA00032850"/>
    </source>
</evidence>
<dbReference type="PROSITE" id="PS50106">
    <property type="entry name" value="PDZ"/>
    <property type="match status" value="2"/>
</dbReference>
<evidence type="ECO:0000256" key="10">
    <source>
        <dbReference type="ARBA" id="ARBA00022801"/>
    </source>
</evidence>
<proteinExistence type="inferred from homology"/>
<evidence type="ECO:0000259" key="14">
    <source>
        <dbReference type="PROSITE" id="PS50106"/>
    </source>
</evidence>
<comment type="subcellular location">
    <subcellularLocation>
        <location evidence="2">Periplasm</location>
    </subcellularLocation>
</comment>
<evidence type="ECO:0000256" key="3">
    <source>
        <dbReference type="ARBA" id="ARBA00010541"/>
    </source>
</evidence>
<protein>
    <recommendedName>
        <fullName evidence="5">Probable periplasmic serine endoprotease DegP-like</fullName>
        <ecNumber evidence="4">3.4.21.107</ecNumber>
    </recommendedName>
    <alternativeName>
        <fullName evidence="13">Protease Do</fullName>
    </alternativeName>
</protein>
<evidence type="ECO:0000256" key="7">
    <source>
        <dbReference type="ARBA" id="ARBA00022729"/>
    </source>
</evidence>
<dbReference type="InterPro" id="IPR001478">
    <property type="entry name" value="PDZ"/>
</dbReference>
<keyword evidence="16" id="KW-1185">Reference proteome</keyword>
<dbReference type="SUPFAM" id="SSF50494">
    <property type="entry name" value="Trypsin-like serine proteases"/>
    <property type="match status" value="1"/>
</dbReference>
<dbReference type="PANTHER" id="PTHR22939:SF130">
    <property type="entry name" value="PERIPLASMIC SERINE ENDOPROTEASE DEGP-LIKE-RELATED"/>
    <property type="match status" value="1"/>
</dbReference>
<evidence type="ECO:0000313" key="15">
    <source>
        <dbReference type="EMBL" id="UUP16097.1"/>
    </source>
</evidence>
<dbReference type="GO" id="GO:0016787">
    <property type="term" value="F:hydrolase activity"/>
    <property type="evidence" value="ECO:0007669"/>
    <property type="project" value="UniProtKB-KW"/>
</dbReference>
<dbReference type="InterPro" id="IPR001940">
    <property type="entry name" value="Peptidase_S1C"/>
</dbReference>